<feature type="modified residue" description="FMN phosphoryl threonine" evidence="6">
    <location>
        <position position="208"/>
    </location>
</feature>
<evidence type="ECO:0000256" key="7">
    <source>
        <dbReference type="SAM" id="Phobius"/>
    </source>
</evidence>
<dbReference type="Pfam" id="PF04205">
    <property type="entry name" value="FMN_bind"/>
    <property type="match status" value="1"/>
</dbReference>
<dbReference type="InterPro" id="IPR010209">
    <property type="entry name" value="Ion_transpt_RnfG/RsxG"/>
</dbReference>
<evidence type="ECO:0000313" key="10">
    <source>
        <dbReference type="Proteomes" id="UP001139103"/>
    </source>
</evidence>
<sequence length="241" mass="25922">MSQVETSHAEKVEAVIAVEHVSPAEESSASSILRIYGVVLAVGLICGLLIVSVFEITKPIIARNRIKLRESAILNVIDGATASVGYAYDESAKSFRPVEEGADLFAGFDDAGKLVGIAVETSAMGYQDNIRILYGYDPATETIVGMKVLESRETPGLGDRIEKDPNFIANFQSLDVAVGGDGLAHPLEFVKAGGKTQDWQIDGITGATISSRATATMLRESTNVWMPRIQACKSQFRQEEP</sequence>
<dbReference type="InterPro" id="IPR007329">
    <property type="entry name" value="FMN-bd"/>
</dbReference>
<keyword evidence="1 6" id="KW-0813">Transport</keyword>
<dbReference type="GO" id="GO:0010181">
    <property type="term" value="F:FMN binding"/>
    <property type="evidence" value="ECO:0007669"/>
    <property type="project" value="InterPro"/>
</dbReference>
<keyword evidence="6 7" id="KW-1133">Transmembrane helix</keyword>
<name>A0A9X1MKB7_9BACT</name>
<dbReference type="PANTHER" id="PTHR36118">
    <property type="entry name" value="ION-TRANSLOCATING OXIDOREDUCTASE COMPLEX SUBUNIT G"/>
    <property type="match status" value="1"/>
</dbReference>
<evidence type="ECO:0000256" key="6">
    <source>
        <dbReference type="HAMAP-Rule" id="MF_00479"/>
    </source>
</evidence>
<dbReference type="PANTHER" id="PTHR36118:SF1">
    <property type="entry name" value="ION-TRANSLOCATING OXIDOREDUCTASE COMPLEX SUBUNIT G"/>
    <property type="match status" value="1"/>
</dbReference>
<keyword evidence="6 7" id="KW-0812">Transmembrane</keyword>
<dbReference type="SMART" id="SM00900">
    <property type="entry name" value="FMN_bind"/>
    <property type="match status" value="1"/>
</dbReference>
<dbReference type="GO" id="GO:0005886">
    <property type="term" value="C:plasma membrane"/>
    <property type="evidence" value="ECO:0007669"/>
    <property type="project" value="UniProtKB-SubCell"/>
</dbReference>
<evidence type="ECO:0000313" key="9">
    <source>
        <dbReference type="EMBL" id="MCC9627810.1"/>
    </source>
</evidence>
<dbReference type="AlphaFoldDB" id="A0A9X1MKB7"/>
<accession>A0A9X1MKB7</accession>
<evidence type="ECO:0000256" key="1">
    <source>
        <dbReference type="ARBA" id="ARBA00022448"/>
    </source>
</evidence>
<keyword evidence="10" id="KW-1185">Reference proteome</keyword>
<keyword evidence="6" id="KW-1003">Cell membrane</keyword>
<dbReference type="HAMAP" id="MF_00479">
    <property type="entry name" value="RsxG_RnfG"/>
    <property type="match status" value="1"/>
</dbReference>
<keyword evidence="4 6" id="KW-0288">FMN</keyword>
<feature type="transmembrane region" description="Helical" evidence="7">
    <location>
        <begin position="35"/>
        <end position="57"/>
    </location>
</feature>
<dbReference type="GO" id="GO:0022900">
    <property type="term" value="P:electron transport chain"/>
    <property type="evidence" value="ECO:0007669"/>
    <property type="project" value="UniProtKB-UniRule"/>
</dbReference>
<dbReference type="GO" id="GO:0009055">
    <property type="term" value="F:electron transfer activity"/>
    <property type="evidence" value="ECO:0007669"/>
    <property type="project" value="InterPro"/>
</dbReference>
<comment type="cofactor">
    <cofactor evidence="6">
        <name>FMN</name>
        <dbReference type="ChEBI" id="CHEBI:58210"/>
    </cofactor>
</comment>
<gene>
    <name evidence="6" type="primary">rnfG</name>
    <name evidence="9" type="ORF">LOC68_05335</name>
</gene>
<comment type="similarity">
    <text evidence="6">Belongs to the RnfG family.</text>
</comment>
<dbReference type="EMBL" id="JAJKFT010000004">
    <property type="protein sequence ID" value="MCC9627810.1"/>
    <property type="molecule type" value="Genomic_DNA"/>
</dbReference>
<comment type="function">
    <text evidence="6">Part of a membrane-bound complex that couples electron transfer with translocation of ions across the membrane.</text>
</comment>
<evidence type="ECO:0000256" key="4">
    <source>
        <dbReference type="ARBA" id="ARBA00022643"/>
    </source>
</evidence>
<evidence type="ECO:0000259" key="8">
    <source>
        <dbReference type="SMART" id="SM00900"/>
    </source>
</evidence>
<dbReference type="EC" id="7.-.-.-" evidence="6"/>
<organism evidence="9 10">
    <name type="scientific">Blastopirellula sediminis</name>
    <dbReference type="NCBI Taxonomy" id="2894196"/>
    <lineage>
        <taxon>Bacteria</taxon>
        <taxon>Pseudomonadati</taxon>
        <taxon>Planctomycetota</taxon>
        <taxon>Planctomycetia</taxon>
        <taxon>Pirellulales</taxon>
        <taxon>Pirellulaceae</taxon>
        <taxon>Blastopirellula</taxon>
    </lineage>
</organism>
<keyword evidence="6 7" id="KW-0472">Membrane</keyword>
<feature type="domain" description="FMN-binding" evidence="8">
    <location>
        <begin position="125"/>
        <end position="225"/>
    </location>
</feature>
<keyword evidence="3 6" id="KW-0285">Flavoprotein</keyword>
<keyword evidence="2 6" id="KW-0597">Phosphoprotein</keyword>
<evidence type="ECO:0000256" key="2">
    <source>
        <dbReference type="ARBA" id="ARBA00022553"/>
    </source>
</evidence>
<dbReference type="RefSeq" id="WP_230216510.1">
    <property type="nucleotide sequence ID" value="NZ_JAJKFT010000004.1"/>
</dbReference>
<keyword evidence="6" id="KW-1278">Translocase</keyword>
<comment type="subunit">
    <text evidence="6">The complex is composed of six subunits: RnfA, RnfB, RnfC, RnfD, RnfE and RnfG.</text>
</comment>
<evidence type="ECO:0000256" key="5">
    <source>
        <dbReference type="ARBA" id="ARBA00022982"/>
    </source>
</evidence>
<evidence type="ECO:0000256" key="3">
    <source>
        <dbReference type="ARBA" id="ARBA00022630"/>
    </source>
</evidence>
<proteinExistence type="inferred from homology"/>
<reference evidence="9" key="1">
    <citation type="submission" date="2021-11" db="EMBL/GenBank/DDBJ databases">
        <title>Genome sequence.</title>
        <authorList>
            <person name="Sun Q."/>
        </authorList>
    </citation>
    <scope>NUCLEOTIDE SEQUENCE</scope>
    <source>
        <strain evidence="9">JC732</strain>
    </source>
</reference>
<comment type="subcellular location">
    <subcellularLocation>
        <location evidence="6">Cell membrane</location>
        <topology evidence="6">Single-pass membrane protein</topology>
    </subcellularLocation>
</comment>
<dbReference type="Proteomes" id="UP001139103">
    <property type="component" value="Unassembled WGS sequence"/>
</dbReference>
<protein>
    <recommendedName>
        <fullName evidence="6">Ion-translocating oxidoreductase complex subunit G</fullName>
        <ecNumber evidence="6">7.-.-.-</ecNumber>
    </recommendedName>
    <alternativeName>
        <fullName evidence="6">Rnf electron transport complex subunit G</fullName>
    </alternativeName>
</protein>
<comment type="caution">
    <text evidence="9">The sequence shown here is derived from an EMBL/GenBank/DDBJ whole genome shotgun (WGS) entry which is preliminary data.</text>
</comment>
<keyword evidence="5 6" id="KW-0249">Electron transport</keyword>